<evidence type="ECO:0000313" key="1">
    <source>
        <dbReference type="EMBL" id="KAL3288976.1"/>
    </source>
</evidence>
<comment type="caution">
    <text evidence="1">The sequence shown here is derived from an EMBL/GenBank/DDBJ whole genome shotgun (WGS) entry which is preliminary data.</text>
</comment>
<dbReference type="EMBL" id="JABFTP020000185">
    <property type="protein sequence ID" value="KAL3288976.1"/>
    <property type="molecule type" value="Genomic_DNA"/>
</dbReference>
<protein>
    <recommendedName>
        <fullName evidence="3">Transposase</fullName>
    </recommendedName>
</protein>
<keyword evidence="2" id="KW-1185">Reference proteome</keyword>
<evidence type="ECO:0000313" key="2">
    <source>
        <dbReference type="Proteomes" id="UP001516400"/>
    </source>
</evidence>
<name>A0ABD2PDC2_9CUCU</name>
<reference evidence="1 2" key="1">
    <citation type="journal article" date="2021" name="BMC Biol.">
        <title>Horizontally acquired antibacterial genes associated with adaptive radiation of ladybird beetles.</title>
        <authorList>
            <person name="Li H.S."/>
            <person name="Tang X.F."/>
            <person name="Huang Y.H."/>
            <person name="Xu Z.Y."/>
            <person name="Chen M.L."/>
            <person name="Du X.Y."/>
            <person name="Qiu B.Y."/>
            <person name="Chen P.T."/>
            <person name="Zhang W."/>
            <person name="Slipinski A."/>
            <person name="Escalona H.E."/>
            <person name="Waterhouse R.M."/>
            <person name="Zwick A."/>
            <person name="Pang H."/>
        </authorList>
    </citation>
    <scope>NUCLEOTIDE SEQUENCE [LARGE SCALE GENOMIC DNA]</scope>
    <source>
        <strain evidence="1">SYSU2018</strain>
    </source>
</reference>
<dbReference type="InterPro" id="IPR036397">
    <property type="entry name" value="RNaseH_sf"/>
</dbReference>
<evidence type="ECO:0008006" key="3">
    <source>
        <dbReference type="Google" id="ProtNLM"/>
    </source>
</evidence>
<organism evidence="1 2">
    <name type="scientific">Cryptolaemus montrouzieri</name>
    <dbReference type="NCBI Taxonomy" id="559131"/>
    <lineage>
        <taxon>Eukaryota</taxon>
        <taxon>Metazoa</taxon>
        <taxon>Ecdysozoa</taxon>
        <taxon>Arthropoda</taxon>
        <taxon>Hexapoda</taxon>
        <taxon>Insecta</taxon>
        <taxon>Pterygota</taxon>
        <taxon>Neoptera</taxon>
        <taxon>Endopterygota</taxon>
        <taxon>Coleoptera</taxon>
        <taxon>Polyphaga</taxon>
        <taxon>Cucujiformia</taxon>
        <taxon>Coccinelloidea</taxon>
        <taxon>Coccinellidae</taxon>
        <taxon>Scymninae</taxon>
        <taxon>Scymnini</taxon>
        <taxon>Cryptolaemus</taxon>
    </lineage>
</organism>
<gene>
    <name evidence="1" type="ORF">HHI36_003419</name>
</gene>
<proteinExistence type="predicted"/>
<dbReference type="AlphaFoldDB" id="A0ABD2PDC2"/>
<dbReference type="PANTHER" id="PTHR47326:SF1">
    <property type="entry name" value="HTH PSQ-TYPE DOMAIN-CONTAINING PROTEIN"/>
    <property type="match status" value="1"/>
</dbReference>
<sequence length="231" mass="26953">MEVAVIGQAVVDPTLSGVNQTSIFRILKGHPYNIKLVQELNEDDFGRRFHFCETISERVMNNPHYLFHLCFSDECTFFLNGTVNRHNCRYWTDSRPQIFHGIHTLQPQKLNVWVGIYCDHLIGPFFIPGNLTGELYYQLLEEFIDPVITEIIENDPRYSENEVVFQQDGASPHFAQVRVFSDDHFPGRWIGRRGPTEWPPRSPDLSPLDFFLWDHLKSIIYKTEPADLNDL</sequence>
<dbReference type="Gene3D" id="3.30.420.10">
    <property type="entry name" value="Ribonuclease H-like superfamily/Ribonuclease H"/>
    <property type="match status" value="1"/>
</dbReference>
<dbReference type="Proteomes" id="UP001516400">
    <property type="component" value="Unassembled WGS sequence"/>
</dbReference>
<dbReference type="PANTHER" id="PTHR47326">
    <property type="entry name" value="TRANSPOSABLE ELEMENT TC3 TRANSPOSASE-LIKE PROTEIN"/>
    <property type="match status" value="1"/>
</dbReference>
<accession>A0ABD2PDC2</accession>